<feature type="region of interest" description="Disordered" evidence="12">
    <location>
        <begin position="606"/>
        <end position="651"/>
    </location>
</feature>
<dbReference type="Proteomes" id="UP000008837">
    <property type="component" value="Unassembled WGS sequence"/>
</dbReference>
<feature type="compositionally biased region" description="Low complexity" evidence="12">
    <location>
        <begin position="126"/>
        <end position="143"/>
    </location>
</feature>
<dbReference type="GO" id="GO:0000423">
    <property type="term" value="P:mitophagy"/>
    <property type="evidence" value="ECO:0007669"/>
    <property type="project" value="TreeGrafter"/>
</dbReference>
<dbReference type="OrthoDB" id="2960936at2759"/>
<dbReference type="GO" id="GO:0000045">
    <property type="term" value="P:autophagosome assembly"/>
    <property type="evidence" value="ECO:0007669"/>
    <property type="project" value="TreeGrafter"/>
</dbReference>
<evidence type="ECO:0000256" key="3">
    <source>
        <dbReference type="ARBA" id="ARBA00022448"/>
    </source>
</evidence>
<evidence type="ECO:0000256" key="8">
    <source>
        <dbReference type="ARBA" id="ARBA00022927"/>
    </source>
</evidence>
<evidence type="ECO:0000256" key="1">
    <source>
        <dbReference type="ARBA" id="ARBA00004329"/>
    </source>
</evidence>
<dbReference type="GeneID" id="5855682"/>
<dbReference type="InParanoid" id="A8PXZ4"/>
<dbReference type="PANTHER" id="PTHR22624">
    <property type="entry name" value="CYSTEINE PROTEASE ATG4"/>
    <property type="match status" value="1"/>
</dbReference>
<feature type="region of interest" description="Disordered" evidence="12">
    <location>
        <begin position="1"/>
        <end position="66"/>
    </location>
</feature>
<comment type="subcellular location">
    <subcellularLocation>
        <location evidence="11">Nucleus</location>
    </subcellularLocation>
    <subcellularLocation>
        <location evidence="11">Cytoplasm</location>
    </subcellularLocation>
    <subcellularLocation>
        <location evidence="1">Preautophagosomal structure</location>
    </subcellularLocation>
</comment>
<comment type="similarity">
    <text evidence="2 11">Belongs to the peptidase C54 family.</text>
</comment>
<dbReference type="GO" id="GO:0035973">
    <property type="term" value="P:aggrephagy"/>
    <property type="evidence" value="ECO:0007669"/>
    <property type="project" value="TreeGrafter"/>
</dbReference>
<feature type="region of interest" description="Disordered" evidence="12">
    <location>
        <begin position="123"/>
        <end position="152"/>
    </location>
</feature>
<keyword evidence="11" id="KW-0539">Nucleus</keyword>
<organism evidence="14 15">
    <name type="scientific">Malassezia globosa (strain ATCC MYA-4612 / CBS 7966)</name>
    <name type="common">Dandruff-associated fungus</name>
    <dbReference type="NCBI Taxonomy" id="425265"/>
    <lineage>
        <taxon>Eukaryota</taxon>
        <taxon>Fungi</taxon>
        <taxon>Dikarya</taxon>
        <taxon>Basidiomycota</taxon>
        <taxon>Ustilaginomycotina</taxon>
        <taxon>Malasseziomycetes</taxon>
        <taxon>Malasseziales</taxon>
        <taxon>Malasseziaceae</taxon>
        <taxon>Malassezia</taxon>
    </lineage>
</organism>
<evidence type="ECO:0000313" key="15">
    <source>
        <dbReference type="Proteomes" id="UP000008837"/>
    </source>
</evidence>
<dbReference type="SUPFAM" id="SSF54001">
    <property type="entry name" value="Cysteine proteinases"/>
    <property type="match status" value="1"/>
</dbReference>
<dbReference type="GO" id="GO:0004197">
    <property type="term" value="F:cysteine-type endopeptidase activity"/>
    <property type="evidence" value="ECO:0007669"/>
    <property type="project" value="TreeGrafter"/>
</dbReference>
<dbReference type="InterPro" id="IPR038765">
    <property type="entry name" value="Papain-like_cys_pep_sf"/>
</dbReference>
<dbReference type="GO" id="GO:0005634">
    <property type="term" value="C:nucleus"/>
    <property type="evidence" value="ECO:0007669"/>
    <property type="project" value="UniProtKB-SubCell"/>
</dbReference>
<feature type="compositionally biased region" description="Low complexity" evidence="12">
    <location>
        <begin position="190"/>
        <end position="204"/>
    </location>
</feature>
<evidence type="ECO:0000256" key="12">
    <source>
        <dbReference type="SAM" id="MobiDB-lite"/>
    </source>
</evidence>
<dbReference type="EC" id="3.4.22.-" evidence="11"/>
<evidence type="ECO:0000256" key="5">
    <source>
        <dbReference type="ARBA" id="ARBA00022670"/>
    </source>
</evidence>
<dbReference type="InterPro" id="IPR046792">
    <property type="entry name" value="Peptidase_C54_cat"/>
</dbReference>
<dbReference type="InterPro" id="IPR005078">
    <property type="entry name" value="Peptidase_C54"/>
</dbReference>
<feature type="compositionally biased region" description="Basic and acidic residues" evidence="12">
    <location>
        <begin position="618"/>
        <end position="634"/>
    </location>
</feature>
<dbReference type="GO" id="GO:0019786">
    <property type="term" value="F:protein-phosphatidylethanolamide deconjugating activity"/>
    <property type="evidence" value="ECO:0007669"/>
    <property type="project" value="InterPro"/>
</dbReference>
<keyword evidence="15" id="KW-1185">Reference proteome</keyword>
<dbReference type="GO" id="GO:0034727">
    <property type="term" value="P:piecemeal microautophagy of the nucleus"/>
    <property type="evidence" value="ECO:0007669"/>
    <property type="project" value="TreeGrafter"/>
</dbReference>
<comment type="function">
    <text evidence="11">Required for selective autophagic degradation of the nucleus (nucleophagy) as well as for mitophagy which contributes to regulate mitochondrial quantity and quality by eliminating the mitochondria to a basal level to fulfill cellular energy requirements and preventing excess ROS production.</text>
</comment>
<keyword evidence="9" id="KW-0072">Autophagy</keyword>
<dbReference type="MEROPS" id="C54.001"/>
<keyword evidence="6 11" id="KW-0378">Hydrolase</keyword>
<dbReference type="GO" id="GO:0016485">
    <property type="term" value="P:protein processing"/>
    <property type="evidence" value="ECO:0007669"/>
    <property type="project" value="TreeGrafter"/>
</dbReference>
<evidence type="ECO:0000256" key="9">
    <source>
        <dbReference type="ARBA" id="ARBA00023006"/>
    </source>
</evidence>
<dbReference type="GO" id="GO:0000407">
    <property type="term" value="C:phagophore assembly site"/>
    <property type="evidence" value="ECO:0007669"/>
    <property type="project" value="UniProtKB-SubCell"/>
</dbReference>
<dbReference type="VEuPathDB" id="FungiDB:MGL_1558"/>
<comment type="catalytic activity">
    <reaction evidence="10">
        <text>[protein]-C-terminal L-amino acid-glycyl-phosphatidylethanolamide + H2O = [protein]-C-terminal L-amino acid-glycine + a 1,2-diacyl-sn-glycero-3-phosphoethanolamine</text>
        <dbReference type="Rhea" id="RHEA:67548"/>
        <dbReference type="Rhea" id="RHEA-COMP:17323"/>
        <dbReference type="Rhea" id="RHEA-COMP:17324"/>
        <dbReference type="ChEBI" id="CHEBI:15377"/>
        <dbReference type="ChEBI" id="CHEBI:64612"/>
        <dbReference type="ChEBI" id="CHEBI:172940"/>
        <dbReference type="ChEBI" id="CHEBI:172941"/>
    </reaction>
    <physiologicalReaction direction="left-to-right" evidence="10">
        <dbReference type="Rhea" id="RHEA:67549"/>
    </physiologicalReaction>
</comment>
<dbReference type="Pfam" id="PF03416">
    <property type="entry name" value="Peptidase_C54"/>
    <property type="match status" value="1"/>
</dbReference>
<reference evidence="14 15" key="1">
    <citation type="journal article" date="2007" name="Proc. Natl. Acad. Sci. U.S.A.">
        <title>Dandruff-associated Malassezia genomes reveal convergent and divergent virulence traits shared with plant and human fungal pathogens.</title>
        <authorList>
            <person name="Xu J."/>
            <person name="Saunders C.W."/>
            <person name="Hu P."/>
            <person name="Grant R.A."/>
            <person name="Boekhout T."/>
            <person name="Kuramae E.E."/>
            <person name="Kronstad J.W."/>
            <person name="Deangelis Y.M."/>
            <person name="Reeder N.L."/>
            <person name="Johnstone K.R."/>
            <person name="Leland M."/>
            <person name="Fieno A.M."/>
            <person name="Begley W.M."/>
            <person name="Sun Y."/>
            <person name="Lacey M.P."/>
            <person name="Chaudhary T."/>
            <person name="Keough T."/>
            <person name="Chu L."/>
            <person name="Sears R."/>
            <person name="Yuan B."/>
            <person name="Dawson T.L.Jr."/>
        </authorList>
    </citation>
    <scope>NUCLEOTIDE SEQUENCE [LARGE SCALE GENOMIC DNA]</scope>
    <source>
        <strain evidence="15">ATCC MYA-4612 / CBS 7966</strain>
    </source>
</reference>
<evidence type="ECO:0000313" key="14">
    <source>
        <dbReference type="EMBL" id="EDP44161.1"/>
    </source>
</evidence>
<proteinExistence type="inferred from homology"/>
<dbReference type="GO" id="GO:0015031">
    <property type="term" value="P:protein transport"/>
    <property type="evidence" value="ECO:0007669"/>
    <property type="project" value="UniProtKB-KW"/>
</dbReference>
<accession>A8PXZ4</accession>
<dbReference type="KEGG" id="mgl:MGL_1558"/>
<feature type="compositionally biased region" description="Basic residues" evidence="12">
    <location>
        <begin position="44"/>
        <end position="64"/>
    </location>
</feature>
<dbReference type="AlphaFoldDB" id="A8PXZ4"/>
<comment type="caution">
    <text evidence="14">The sequence shown here is derived from an EMBL/GenBank/DDBJ whole genome shotgun (WGS) entry which is preliminary data.</text>
</comment>
<dbReference type="RefSeq" id="XP_001731375.1">
    <property type="nucleotide sequence ID" value="XM_001731323.1"/>
</dbReference>
<evidence type="ECO:0000256" key="6">
    <source>
        <dbReference type="ARBA" id="ARBA00022801"/>
    </source>
</evidence>
<feature type="compositionally biased region" description="Polar residues" evidence="12">
    <location>
        <begin position="224"/>
        <end position="233"/>
    </location>
</feature>
<keyword evidence="4 11" id="KW-0963">Cytoplasm</keyword>
<evidence type="ECO:0000256" key="4">
    <source>
        <dbReference type="ARBA" id="ARBA00022490"/>
    </source>
</evidence>
<evidence type="ECO:0000256" key="11">
    <source>
        <dbReference type="RuleBase" id="RU363115"/>
    </source>
</evidence>
<keyword evidence="7" id="KW-0788">Thiol protease</keyword>
<dbReference type="STRING" id="425265.A8PXZ4"/>
<dbReference type="PANTHER" id="PTHR22624:SF49">
    <property type="entry name" value="CYSTEINE PROTEASE"/>
    <property type="match status" value="1"/>
</dbReference>
<sequence length="651" mass="71863">MHASEPTAARNVSAYSPQQHHTHDGSSPTKPRGSDEEPSPYSMFRRHSATQIQRSRHRPRRNRVMRPMSLAPLSEWSLLDRVSNRIRGQVPAALWQMTCDRLWRLWPSSDPQVWLMGEFYGTPEPSSSVSRSSASDASSSMSEHTSHSTGREVQADLDCSIASLVWCTYRSNFAPIPSEDTASAASEVLSTSSYSPDTPSTATAVDSSHQSDPSAKETPLCPSQMHSSQQPISDHQPVSTLLSLVEAVLGSSDTLPTSVTWLAHQLKARGWELLASHGVPYTSPTAHTAFPGVWHSVHAVFQHILSLTHRTCFTSDVGWGCMLRSVQSMLANALIRVHLGRHWRRRAKQKTHPQYARILSWFMDDPSLECPFSIHRLVDEGQRLGVQAGDWFGPSTAAFALCKLIQAYDACGLGVVVTNDGMLYKEQVVAASFAPGRSDPWTRPVLILLVQRLGLDQVPPHYRPALKQSFTMPQSVGVVGGRPRSSLYFVGVQREHLLCLDPHHVRPCVPFRSPPRMTRASVGASTDLASTVSPWFEEAYTAEELDSFHTPHTSLLPISQMDPSMLLGFVCEQASDLIDLQARIESSETRLFDVADNMPSYYRLSMSMGGEGEGDDDDNHRTHKAEDGHSDRVAAHSGVGDNVDDSGWTMA</sequence>
<feature type="compositionally biased region" description="Polar residues" evidence="12">
    <location>
        <begin position="13"/>
        <end position="29"/>
    </location>
</feature>
<keyword evidence="3" id="KW-0813">Transport</keyword>
<feature type="domain" description="Peptidase C54 catalytic" evidence="13">
    <location>
        <begin position="159"/>
        <end position="581"/>
    </location>
</feature>
<protein>
    <recommendedName>
        <fullName evidence="11">Cysteine protease</fullName>
        <ecNumber evidence="11">3.4.22.-</ecNumber>
    </recommendedName>
</protein>
<name>A8PXZ4_MALGO</name>
<feature type="region of interest" description="Disordered" evidence="12">
    <location>
        <begin position="187"/>
        <end position="233"/>
    </location>
</feature>
<evidence type="ECO:0000256" key="2">
    <source>
        <dbReference type="ARBA" id="ARBA00010958"/>
    </source>
</evidence>
<gene>
    <name evidence="14" type="ORF">MGL_1558</name>
</gene>
<evidence type="ECO:0000256" key="7">
    <source>
        <dbReference type="ARBA" id="ARBA00022807"/>
    </source>
</evidence>
<keyword evidence="8" id="KW-0653">Protein transport</keyword>
<dbReference type="EMBL" id="AAYY01000004">
    <property type="protein sequence ID" value="EDP44161.1"/>
    <property type="molecule type" value="Genomic_DNA"/>
</dbReference>
<keyword evidence="5 11" id="KW-0645">Protease</keyword>
<evidence type="ECO:0000256" key="10">
    <source>
        <dbReference type="ARBA" id="ARBA00029362"/>
    </source>
</evidence>
<evidence type="ECO:0000259" key="13">
    <source>
        <dbReference type="Pfam" id="PF03416"/>
    </source>
</evidence>